<keyword evidence="4" id="KW-0812">Transmembrane</keyword>
<name>A0A7W7KNP4_PSENT</name>
<evidence type="ECO:0000313" key="7">
    <source>
        <dbReference type="EMBL" id="MBB4865704.1"/>
    </source>
</evidence>
<keyword evidence="5" id="KW-0472">Membrane</keyword>
<keyword evidence="2" id="KW-0813">Transport</keyword>
<evidence type="ECO:0000256" key="5">
    <source>
        <dbReference type="ARBA" id="ARBA00023136"/>
    </source>
</evidence>
<evidence type="ECO:0000256" key="4">
    <source>
        <dbReference type="ARBA" id="ARBA00022692"/>
    </source>
</evidence>
<proteinExistence type="predicted"/>
<dbReference type="PANTHER" id="PTHR32552:SF74">
    <property type="entry name" value="HYDROXAMATE SIDEROPHORE RECEPTOR FHUE"/>
    <property type="match status" value="1"/>
</dbReference>
<dbReference type="AlphaFoldDB" id="A0A7W7KNP4"/>
<comment type="subcellular location">
    <subcellularLocation>
        <location evidence="1">Cell outer membrane</location>
        <topology evidence="1">Multi-pass membrane protein</topology>
    </subcellularLocation>
</comment>
<protein>
    <submittedName>
        <fullName evidence="7">Outer membrane receptor for ferric coprogen and ferric-rhodotorulic acid</fullName>
    </submittedName>
</protein>
<evidence type="ECO:0000256" key="2">
    <source>
        <dbReference type="ARBA" id="ARBA00022448"/>
    </source>
</evidence>
<dbReference type="Proteomes" id="UP000566995">
    <property type="component" value="Unassembled WGS sequence"/>
</dbReference>
<accession>A0A7W7KNP4</accession>
<dbReference type="PANTHER" id="PTHR32552">
    <property type="entry name" value="FERRICHROME IRON RECEPTOR-RELATED"/>
    <property type="match status" value="1"/>
</dbReference>
<dbReference type="SUPFAM" id="SSF56935">
    <property type="entry name" value="Porins"/>
    <property type="match status" value="1"/>
</dbReference>
<dbReference type="GO" id="GO:0009279">
    <property type="term" value="C:cell outer membrane"/>
    <property type="evidence" value="ECO:0007669"/>
    <property type="project" value="UniProtKB-SubCell"/>
</dbReference>
<evidence type="ECO:0000256" key="6">
    <source>
        <dbReference type="ARBA" id="ARBA00023237"/>
    </source>
</evidence>
<comment type="caution">
    <text evidence="7">The sequence shown here is derived from an EMBL/GenBank/DDBJ whole genome shotgun (WGS) entry which is preliminary data.</text>
</comment>
<sequence length="133" mass="14560">MSVSAALFKTEQRNVQEYAGLVDGHYVYKGVDNKSKGIELQASGEALPGLPQVKVGSRVSWQSGVESDTYSAVRQSAYALVDLMTRYDIGSNWSTSLNLNNLTDHKYLLSLESGSTSNYGAPRNLTASVTWKY</sequence>
<keyword evidence="3" id="KW-1134">Transmembrane beta strand</keyword>
<gene>
    <name evidence="7" type="ORF">HNP46_004605</name>
</gene>
<keyword evidence="7" id="KW-0675">Receptor</keyword>
<evidence type="ECO:0000256" key="1">
    <source>
        <dbReference type="ARBA" id="ARBA00004571"/>
    </source>
</evidence>
<organism evidence="7 8">
    <name type="scientific">Pseudomonas nitroreducens</name>
    <dbReference type="NCBI Taxonomy" id="46680"/>
    <lineage>
        <taxon>Bacteria</taxon>
        <taxon>Pseudomonadati</taxon>
        <taxon>Pseudomonadota</taxon>
        <taxon>Gammaproteobacteria</taxon>
        <taxon>Pseudomonadales</taxon>
        <taxon>Pseudomonadaceae</taxon>
        <taxon>Pseudomonas</taxon>
    </lineage>
</organism>
<keyword evidence="6" id="KW-0998">Cell outer membrane</keyword>
<reference evidence="7 8" key="1">
    <citation type="submission" date="2020-08" db="EMBL/GenBank/DDBJ databases">
        <title>Functional genomics of gut bacteria from endangered species of beetles.</title>
        <authorList>
            <person name="Carlos-Shanley C."/>
        </authorList>
    </citation>
    <scope>NUCLEOTIDE SEQUENCE [LARGE SCALE GENOMIC DNA]</scope>
    <source>
        <strain evidence="7 8">S00179</strain>
    </source>
</reference>
<dbReference type="GO" id="GO:0015344">
    <property type="term" value="F:siderophore uptake transmembrane transporter activity"/>
    <property type="evidence" value="ECO:0007669"/>
    <property type="project" value="TreeGrafter"/>
</dbReference>
<evidence type="ECO:0000256" key="3">
    <source>
        <dbReference type="ARBA" id="ARBA00022452"/>
    </source>
</evidence>
<dbReference type="EMBL" id="JACHLI010000021">
    <property type="protein sequence ID" value="MBB4865704.1"/>
    <property type="molecule type" value="Genomic_DNA"/>
</dbReference>
<dbReference type="InterPro" id="IPR036942">
    <property type="entry name" value="Beta-barrel_TonB_sf"/>
</dbReference>
<evidence type="ECO:0000313" key="8">
    <source>
        <dbReference type="Proteomes" id="UP000566995"/>
    </source>
</evidence>
<dbReference type="InterPro" id="IPR039426">
    <property type="entry name" value="TonB-dep_rcpt-like"/>
</dbReference>
<dbReference type="Gene3D" id="2.40.170.20">
    <property type="entry name" value="TonB-dependent receptor, beta-barrel domain"/>
    <property type="match status" value="2"/>
</dbReference>